<name>A0A2Z4GEH4_9BACT</name>
<dbReference type="Pfam" id="PF00590">
    <property type="entry name" value="TP_methylase"/>
    <property type="match status" value="1"/>
</dbReference>
<dbReference type="CDD" id="cd11642">
    <property type="entry name" value="SUMT"/>
    <property type="match status" value="1"/>
</dbReference>
<evidence type="ECO:0000256" key="5">
    <source>
        <dbReference type="ARBA" id="ARBA00022691"/>
    </source>
</evidence>
<dbReference type="EMBL" id="CP029480">
    <property type="protein sequence ID" value="AWV99541.1"/>
    <property type="molecule type" value="Genomic_DNA"/>
</dbReference>
<evidence type="ECO:0000259" key="8">
    <source>
        <dbReference type="Pfam" id="PF00590"/>
    </source>
</evidence>
<dbReference type="NCBIfam" id="TIGR01469">
    <property type="entry name" value="cobA_cysG_Cterm"/>
    <property type="match status" value="1"/>
</dbReference>
<dbReference type="PANTHER" id="PTHR45790:SF3">
    <property type="entry name" value="S-ADENOSYL-L-METHIONINE-DEPENDENT UROPORPHYRINOGEN III METHYLTRANSFERASE, CHLOROPLASTIC"/>
    <property type="match status" value="1"/>
</dbReference>
<dbReference type="InterPro" id="IPR035996">
    <property type="entry name" value="4pyrrol_Methylase_sf"/>
</dbReference>
<dbReference type="Proteomes" id="UP000249873">
    <property type="component" value="Chromosome"/>
</dbReference>
<evidence type="ECO:0000313" key="9">
    <source>
        <dbReference type="EMBL" id="AWV99541.1"/>
    </source>
</evidence>
<evidence type="ECO:0000256" key="4">
    <source>
        <dbReference type="ARBA" id="ARBA00022679"/>
    </source>
</evidence>
<proteinExistence type="inferred from homology"/>
<reference evidence="9 10" key="1">
    <citation type="submission" date="2018-05" db="EMBL/GenBank/DDBJ databases">
        <title>Complete genome sequence of Arcticibacterium luteifluviistationis SM1504T, a cytophagaceae bacterium isolated from Arctic surface seawater.</title>
        <authorList>
            <person name="Li Y."/>
            <person name="Qin Q.-L."/>
        </authorList>
    </citation>
    <scope>NUCLEOTIDE SEQUENCE [LARGE SCALE GENOMIC DNA]</scope>
    <source>
        <strain evidence="9 10">SM1504</strain>
    </source>
</reference>
<evidence type="ECO:0000256" key="3">
    <source>
        <dbReference type="ARBA" id="ARBA00022603"/>
    </source>
</evidence>
<keyword evidence="10" id="KW-1185">Reference proteome</keyword>
<keyword evidence="6" id="KW-0627">Porphyrin biosynthesis</keyword>
<feature type="domain" description="Tetrapyrrole methylase" evidence="8">
    <location>
        <begin position="2"/>
        <end position="209"/>
    </location>
</feature>
<dbReference type="GO" id="GO:0004851">
    <property type="term" value="F:uroporphyrin-III C-methyltransferase activity"/>
    <property type="evidence" value="ECO:0007669"/>
    <property type="project" value="UniProtKB-EC"/>
</dbReference>
<evidence type="ECO:0000256" key="1">
    <source>
        <dbReference type="ARBA" id="ARBA00005879"/>
    </source>
</evidence>
<dbReference type="KEGG" id="als:DJ013_15750"/>
<protein>
    <recommendedName>
        <fullName evidence="2">uroporphyrinogen-III C-methyltransferase</fullName>
        <ecNumber evidence="2">2.1.1.107</ecNumber>
    </recommendedName>
</protein>
<dbReference type="PROSITE" id="PS00839">
    <property type="entry name" value="SUMT_1"/>
    <property type="match status" value="1"/>
</dbReference>
<dbReference type="SUPFAM" id="SSF53790">
    <property type="entry name" value="Tetrapyrrole methylase"/>
    <property type="match status" value="1"/>
</dbReference>
<dbReference type="PANTHER" id="PTHR45790">
    <property type="entry name" value="SIROHEME SYNTHASE-RELATED"/>
    <property type="match status" value="1"/>
</dbReference>
<comment type="similarity">
    <text evidence="1">Belongs to the precorrin methyltransferase family.</text>
</comment>
<dbReference type="GO" id="GO:0032259">
    <property type="term" value="P:methylation"/>
    <property type="evidence" value="ECO:0007669"/>
    <property type="project" value="UniProtKB-KW"/>
</dbReference>
<dbReference type="FunFam" id="3.40.1010.10:FF:000001">
    <property type="entry name" value="Siroheme synthase"/>
    <property type="match status" value="1"/>
</dbReference>
<accession>A0A2Z4GEH4</accession>
<keyword evidence="5" id="KW-0949">S-adenosyl-L-methionine</keyword>
<sequence>MKLSLIGAGPGDPDLITLKAIKTLAVADVILYDALANPCLLSYASKEAELIYVGKRLGQHSVSQDEINRIILQNTLSGKHVARLKGGDPVIFGRGFEEMDYVRAYGIETEIIPGISSSVAVPSLKGIPVTKRGMAESFWVITGHTKDRELPKDMELAAKSSATIVILMGISKIDEIMTIFSANGKEATPVAIIQNGTTPEEKTITGEVFNIAEKVKANNIKSPAIIVIGETVRLCPDYINSYLATNHLVENEKQAKHG</sequence>
<evidence type="ECO:0000256" key="2">
    <source>
        <dbReference type="ARBA" id="ARBA00012162"/>
    </source>
</evidence>
<keyword evidence="3 9" id="KW-0489">Methyltransferase</keyword>
<dbReference type="OrthoDB" id="9815856at2"/>
<dbReference type="Gene3D" id="3.40.1010.10">
    <property type="entry name" value="Cobalt-precorrin-4 Transmethylase, Domain 1"/>
    <property type="match status" value="1"/>
</dbReference>
<evidence type="ECO:0000313" key="10">
    <source>
        <dbReference type="Proteomes" id="UP000249873"/>
    </source>
</evidence>
<evidence type="ECO:0000256" key="6">
    <source>
        <dbReference type="ARBA" id="ARBA00023244"/>
    </source>
</evidence>
<dbReference type="NCBIfam" id="NF004790">
    <property type="entry name" value="PRK06136.1"/>
    <property type="match status" value="1"/>
</dbReference>
<dbReference type="InterPro" id="IPR050161">
    <property type="entry name" value="Siro_Cobalamin_biosynth"/>
</dbReference>
<organism evidence="9 10">
    <name type="scientific">Arcticibacterium luteifluviistationis</name>
    <dbReference type="NCBI Taxonomy" id="1784714"/>
    <lineage>
        <taxon>Bacteria</taxon>
        <taxon>Pseudomonadati</taxon>
        <taxon>Bacteroidota</taxon>
        <taxon>Cytophagia</taxon>
        <taxon>Cytophagales</taxon>
        <taxon>Leadbetterellaceae</taxon>
        <taxon>Arcticibacterium</taxon>
    </lineage>
</organism>
<dbReference type="InterPro" id="IPR006366">
    <property type="entry name" value="CobA/CysG_C"/>
</dbReference>
<dbReference type="InterPro" id="IPR000878">
    <property type="entry name" value="4pyrrol_Mease"/>
</dbReference>
<dbReference type="InterPro" id="IPR003043">
    <property type="entry name" value="Uropor_MeTrfase_CS"/>
</dbReference>
<dbReference type="Gene3D" id="3.30.950.10">
    <property type="entry name" value="Methyltransferase, Cobalt-precorrin-4 Transmethylase, Domain 2"/>
    <property type="match status" value="1"/>
</dbReference>
<dbReference type="GO" id="GO:0019354">
    <property type="term" value="P:siroheme biosynthetic process"/>
    <property type="evidence" value="ECO:0007669"/>
    <property type="project" value="InterPro"/>
</dbReference>
<dbReference type="InterPro" id="IPR014777">
    <property type="entry name" value="4pyrrole_Mease_sub1"/>
</dbReference>
<evidence type="ECO:0000256" key="7">
    <source>
        <dbReference type="ARBA" id="ARBA00025705"/>
    </source>
</evidence>
<comment type="pathway">
    <text evidence="7">Porphyrin-containing compound metabolism; siroheme biosynthesis; precorrin-2 from uroporphyrinogen III: step 1/1.</text>
</comment>
<dbReference type="RefSeq" id="WP_111372909.1">
    <property type="nucleotide sequence ID" value="NZ_CP029480.1"/>
</dbReference>
<dbReference type="InterPro" id="IPR014776">
    <property type="entry name" value="4pyrrole_Mease_sub2"/>
</dbReference>
<keyword evidence="4 9" id="KW-0808">Transferase</keyword>
<dbReference type="AlphaFoldDB" id="A0A2Z4GEH4"/>
<gene>
    <name evidence="9" type="primary">cobA</name>
    <name evidence="9" type="ORF">DJ013_15750</name>
</gene>
<dbReference type="EC" id="2.1.1.107" evidence="2"/>